<dbReference type="InterPro" id="IPR020904">
    <property type="entry name" value="Sc_DH/Rdtase_CS"/>
</dbReference>
<dbReference type="FunFam" id="3.40.50.720:FF:000084">
    <property type="entry name" value="Short-chain dehydrogenase reductase"/>
    <property type="match status" value="1"/>
</dbReference>
<dbReference type="PRINTS" id="PR00080">
    <property type="entry name" value="SDRFAMILY"/>
</dbReference>
<dbReference type="eggNOG" id="KOG0725">
    <property type="taxonomic scope" value="Eukaryota"/>
</dbReference>
<keyword evidence="2" id="KW-0521">NADP</keyword>
<dbReference type="KEGG" id="mtm:MYCTH_2295071"/>
<reference evidence="4 5" key="1">
    <citation type="journal article" date="2011" name="Nat. Biotechnol.">
        <title>Comparative genomic analysis of the thermophilic biomass-degrading fungi Myceliophthora thermophila and Thielavia terrestris.</title>
        <authorList>
            <person name="Berka R.M."/>
            <person name="Grigoriev I.V."/>
            <person name="Otillar R."/>
            <person name="Salamov A."/>
            <person name="Grimwood J."/>
            <person name="Reid I."/>
            <person name="Ishmael N."/>
            <person name="John T."/>
            <person name="Darmond C."/>
            <person name="Moisan M.-C."/>
            <person name="Henrissat B."/>
            <person name="Coutinho P.M."/>
            <person name="Lombard V."/>
            <person name="Natvig D.O."/>
            <person name="Lindquist E."/>
            <person name="Schmutz J."/>
            <person name="Lucas S."/>
            <person name="Harris P."/>
            <person name="Powlowski J."/>
            <person name="Bellemare A."/>
            <person name="Taylor D."/>
            <person name="Butler G."/>
            <person name="de Vries R.P."/>
            <person name="Allijn I.E."/>
            <person name="van den Brink J."/>
            <person name="Ushinsky S."/>
            <person name="Storms R."/>
            <person name="Powell A.J."/>
            <person name="Paulsen I.T."/>
            <person name="Elbourne L.D.H."/>
            <person name="Baker S.E."/>
            <person name="Magnuson J."/>
            <person name="LaBoissiere S."/>
            <person name="Clutterbuck A.J."/>
            <person name="Martinez D."/>
            <person name="Wogulis M."/>
            <person name="de Leon A.L."/>
            <person name="Rey M.W."/>
            <person name="Tsang A."/>
        </authorList>
    </citation>
    <scope>NUCLEOTIDE SEQUENCE [LARGE SCALE GENOMIC DNA]</scope>
    <source>
        <strain evidence="5">ATCC 42464 / BCRC 31852 / DSM 1799</strain>
    </source>
</reference>
<dbReference type="InParanoid" id="G2Q3K8"/>
<dbReference type="HOGENOM" id="CLU_010194_1_0_1"/>
<dbReference type="AlphaFoldDB" id="G2Q3K8"/>
<sequence length="322" mass="34298">MSFVRQLLSLHPSPLRASPLRASPLSRHSLAHLRSISTTPRLQDKTVNRGRVAIVTGAAQGIGRAIALRLAQDGYHVTVSDLPALQPQLDSLVSEIVTATSEGSSERRVRAHAHAADVTSPAQVSALVRASADALGPLHTMVANAGIAQVKPLLELTEADWDRMMAVNVAGVHHCFQAAARQMILQEEFAGEIRGRLIAAASIVAFKPFALLGHYSASKWAVRGLSQAYAMELAPHRITVNAYAPGIVDTGMWELIDEGLGQIKGKGVKKGEMMKKYSDDLIALGRTSVPGDVAGLVSFLACPDANYVTGQTFIVDGGIIYT</sequence>
<name>G2Q3K8_THET4</name>
<keyword evidence="5" id="KW-1185">Reference proteome</keyword>
<dbReference type="PANTHER" id="PTHR42760">
    <property type="entry name" value="SHORT-CHAIN DEHYDROGENASES/REDUCTASES FAMILY MEMBER"/>
    <property type="match status" value="1"/>
</dbReference>
<gene>
    <name evidence="4" type="ORF">MYCTH_2295071</name>
</gene>
<evidence type="ECO:0000256" key="2">
    <source>
        <dbReference type="ARBA" id="ARBA00022857"/>
    </source>
</evidence>
<dbReference type="Gene3D" id="3.40.50.720">
    <property type="entry name" value="NAD(P)-binding Rossmann-like Domain"/>
    <property type="match status" value="1"/>
</dbReference>
<dbReference type="OMA" id="MFEVNVY"/>
<proteinExistence type="inferred from homology"/>
<evidence type="ECO:0000256" key="3">
    <source>
        <dbReference type="RuleBase" id="RU000363"/>
    </source>
</evidence>
<dbReference type="GO" id="GO:0016616">
    <property type="term" value="F:oxidoreductase activity, acting on the CH-OH group of donors, NAD or NADP as acceptor"/>
    <property type="evidence" value="ECO:0007669"/>
    <property type="project" value="TreeGrafter"/>
</dbReference>
<evidence type="ECO:0000313" key="5">
    <source>
        <dbReference type="Proteomes" id="UP000007322"/>
    </source>
</evidence>
<dbReference type="GO" id="GO:0048038">
    <property type="term" value="F:quinone binding"/>
    <property type="evidence" value="ECO:0007669"/>
    <property type="project" value="TreeGrafter"/>
</dbReference>
<evidence type="ECO:0000313" key="4">
    <source>
        <dbReference type="EMBL" id="AEO53564.1"/>
    </source>
</evidence>
<dbReference type="GO" id="GO:0006633">
    <property type="term" value="P:fatty acid biosynthetic process"/>
    <property type="evidence" value="ECO:0007669"/>
    <property type="project" value="TreeGrafter"/>
</dbReference>
<dbReference type="RefSeq" id="XP_003658809.1">
    <property type="nucleotide sequence ID" value="XM_003658761.1"/>
</dbReference>
<dbReference type="Pfam" id="PF00106">
    <property type="entry name" value="adh_short"/>
    <property type="match status" value="1"/>
</dbReference>
<dbReference type="PROSITE" id="PS00061">
    <property type="entry name" value="ADH_SHORT"/>
    <property type="match status" value="1"/>
</dbReference>
<dbReference type="PANTHER" id="PTHR42760:SF121">
    <property type="entry name" value="3-OXOACYL-(ACYL-CARRIER-PROTEIN) REDUCTASE"/>
    <property type="match status" value="1"/>
</dbReference>
<dbReference type="SUPFAM" id="SSF51735">
    <property type="entry name" value="NAD(P)-binding Rossmann-fold domains"/>
    <property type="match status" value="1"/>
</dbReference>
<accession>G2Q3K8</accession>
<protein>
    <submittedName>
        <fullName evidence="4">Uncharacterized protein</fullName>
    </submittedName>
</protein>
<dbReference type="GeneID" id="11505943"/>
<dbReference type="EMBL" id="CP003002">
    <property type="protein sequence ID" value="AEO53564.1"/>
    <property type="molecule type" value="Genomic_DNA"/>
</dbReference>
<comment type="similarity">
    <text evidence="1 3">Belongs to the short-chain dehydrogenases/reductases (SDR) family.</text>
</comment>
<dbReference type="OrthoDB" id="47007at2759"/>
<dbReference type="VEuPathDB" id="FungiDB:MYCTH_2295071"/>
<organism evidence="4 5">
    <name type="scientific">Thermothelomyces thermophilus (strain ATCC 42464 / BCRC 31852 / DSM 1799)</name>
    <name type="common">Sporotrichum thermophile</name>
    <dbReference type="NCBI Taxonomy" id="573729"/>
    <lineage>
        <taxon>Eukaryota</taxon>
        <taxon>Fungi</taxon>
        <taxon>Dikarya</taxon>
        <taxon>Ascomycota</taxon>
        <taxon>Pezizomycotina</taxon>
        <taxon>Sordariomycetes</taxon>
        <taxon>Sordariomycetidae</taxon>
        <taxon>Sordariales</taxon>
        <taxon>Chaetomiaceae</taxon>
        <taxon>Thermothelomyces</taxon>
    </lineage>
</organism>
<dbReference type="InterPro" id="IPR002347">
    <property type="entry name" value="SDR_fam"/>
</dbReference>
<evidence type="ECO:0000256" key="1">
    <source>
        <dbReference type="ARBA" id="ARBA00006484"/>
    </source>
</evidence>
<dbReference type="Proteomes" id="UP000007322">
    <property type="component" value="Chromosome 1"/>
</dbReference>
<dbReference type="PRINTS" id="PR00081">
    <property type="entry name" value="GDHRDH"/>
</dbReference>
<dbReference type="InterPro" id="IPR036291">
    <property type="entry name" value="NAD(P)-bd_dom_sf"/>
</dbReference>